<feature type="compositionally biased region" description="Polar residues" evidence="4">
    <location>
        <begin position="1"/>
        <end position="10"/>
    </location>
</feature>
<feature type="region of interest" description="Disordered" evidence="4">
    <location>
        <begin position="719"/>
        <end position="754"/>
    </location>
</feature>
<reference evidence="7" key="1">
    <citation type="submission" date="2020-01" db="EMBL/GenBank/DDBJ databases">
        <title>Development of genomics and gene disruption for Polysphondylium violaceum indicates a role for the polyketide synthase stlB in stalk morphogenesis.</title>
        <authorList>
            <person name="Narita B."/>
            <person name="Kawabe Y."/>
            <person name="Kin K."/>
            <person name="Saito T."/>
            <person name="Gibbs R."/>
            <person name="Kuspa A."/>
            <person name="Muzny D."/>
            <person name="Queller D."/>
            <person name="Richards S."/>
            <person name="Strassman J."/>
            <person name="Sucgang R."/>
            <person name="Worley K."/>
            <person name="Schaap P."/>
        </authorList>
    </citation>
    <scope>NUCLEOTIDE SEQUENCE</scope>
    <source>
        <strain evidence="7">QSvi11</strain>
    </source>
</reference>
<dbReference type="GO" id="GO:0005829">
    <property type="term" value="C:cytosol"/>
    <property type="evidence" value="ECO:0007669"/>
    <property type="project" value="GOC"/>
</dbReference>
<dbReference type="InterPro" id="IPR040047">
    <property type="entry name" value="VPS50"/>
</dbReference>
<dbReference type="PANTHER" id="PTHR13258:SF0">
    <property type="entry name" value="SYNDETIN"/>
    <property type="match status" value="1"/>
</dbReference>
<evidence type="ECO:0000256" key="1">
    <source>
        <dbReference type="ARBA" id="ARBA00022448"/>
    </source>
</evidence>
<dbReference type="GO" id="GO:0042147">
    <property type="term" value="P:retrograde transport, endosome to Golgi"/>
    <property type="evidence" value="ECO:0007669"/>
    <property type="project" value="InterPro"/>
</dbReference>
<accession>A0A8J4V3B7</accession>
<dbReference type="OrthoDB" id="10263345at2759"/>
<gene>
    <name evidence="7" type="ORF">CYY_009098</name>
</gene>
<organism evidence="7 8">
    <name type="scientific">Polysphondylium violaceum</name>
    <dbReference type="NCBI Taxonomy" id="133409"/>
    <lineage>
        <taxon>Eukaryota</taxon>
        <taxon>Amoebozoa</taxon>
        <taxon>Evosea</taxon>
        <taxon>Eumycetozoa</taxon>
        <taxon>Dictyostelia</taxon>
        <taxon>Dictyosteliales</taxon>
        <taxon>Dictyosteliaceae</taxon>
        <taxon>Polysphondylium</taxon>
    </lineage>
</organism>
<evidence type="ECO:0000256" key="2">
    <source>
        <dbReference type="ARBA" id="ARBA00022927"/>
    </source>
</evidence>
<dbReference type="GO" id="GO:0032456">
    <property type="term" value="P:endocytic recycling"/>
    <property type="evidence" value="ECO:0007669"/>
    <property type="project" value="InterPro"/>
</dbReference>
<keyword evidence="8" id="KW-1185">Reference proteome</keyword>
<keyword evidence="3" id="KW-0175">Coiled coil</keyword>
<dbReference type="PANTHER" id="PTHR13258">
    <property type="entry name" value="SYNDETIN"/>
    <property type="match status" value="1"/>
</dbReference>
<comment type="caution">
    <text evidence="7">The sequence shown here is derived from an EMBL/GenBank/DDBJ whole genome shotgun (WGS) entry which is preliminary data.</text>
</comment>
<protein>
    <submittedName>
        <fullName evidence="7">Uncharacterized protein</fullName>
    </submittedName>
</protein>
<feature type="compositionally biased region" description="Polar residues" evidence="4">
    <location>
        <begin position="616"/>
        <end position="639"/>
    </location>
</feature>
<feature type="compositionally biased region" description="Polar residues" evidence="4">
    <location>
        <begin position="719"/>
        <end position="753"/>
    </location>
</feature>
<keyword evidence="1" id="KW-0813">Transport</keyword>
<name>A0A8J4V3B7_9MYCE</name>
<feature type="domain" description="Vacuolar protein sorting-associated protein 54 N-terminal" evidence="6">
    <location>
        <begin position="118"/>
        <end position="410"/>
    </location>
</feature>
<feature type="region of interest" description="Disordered" evidence="4">
    <location>
        <begin position="767"/>
        <end position="794"/>
    </location>
</feature>
<dbReference type="Pfam" id="PF10475">
    <property type="entry name" value="Vps54_N"/>
    <property type="match status" value="1"/>
</dbReference>
<evidence type="ECO:0000259" key="5">
    <source>
        <dbReference type="Pfam" id="PF10474"/>
    </source>
</evidence>
<feature type="region of interest" description="Disordered" evidence="4">
    <location>
        <begin position="1"/>
        <end position="64"/>
    </location>
</feature>
<dbReference type="AlphaFoldDB" id="A0A8J4V3B7"/>
<dbReference type="Proteomes" id="UP000695562">
    <property type="component" value="Unassembled WGS sequence"/>
</dbReference>
<evidence type="ECO:0000313" key="8">
    <source>
        <dbReference type="Proteomes" id="UP000695562"/>
    </source>
</evidence>
<sequence length="1067" mass="122068">MSNNNNSNDHYGQYDDNASTSGNSNNNYNNSNNNNNQYNTYSLNSSNSSINTTHSNTSNSNMKSNTSEVDLFALTSKLNTNSDVDKLMLNQKAHQEQKTMSYLNTKTEQEIEKENTIIKNLNPIYFEQSSDIVQHILDQIPGDCEIDHLDGLTVKISGYHEAVDSRFNDLIRKSYSGFVKGLSQVYEIEKDLQHSATMCKSGKEYLNGVMKNLTSFGFILLEKHRRRELTKFMLGETQSFKDISQIARQVDSLLNENQFTEALIFLNKYNQEISTYSAKYNCIKDLASRFQSSVDAIIEKIDSNFVKVCHGWSEKEFENIVDGYSRLHQVVRFREKIHQNFILNIDDLSKKILKTQLLANFERPDEVNFKTMKFTDMCELLKEDQYVPALLSLLNLLSDLMWSHYMMKNWILVKSQSKEGEEKNFYIDIFKLLYSNRKTMWNSIQSQIRHILNSFKPKFKIEEFLKVLDSINQFIEVGNEFSGEEANILKSIMKEKSLAYFQFFHKKRIDDLKTMLENEIWHKMPLPNNFTVLDIKEFGVVMKLNNNLNNSNNSNNSGGSNNKQQQQQQQVFSTIFKVTEQKQISLELKDHDIAFMNQFRENGNPFSSAESRRTLNEASGDQFDQQNESTNGTNQQTNSPLIASTTVNVLRFIGKYFQMMKVLQPLSYPIFTAIAQLLEYYVYTVFNFFGSSSSSMFDDSSNVNPMLKKTMQRLKAKFNSNAVPSPNNHGKMSSPYQLKNDNSKSPNLSNTKDSLLSVTTPSVLSLSTPNLTVGKDNRNGGAGNNSTTNGGGDNFDDGEISIQWVLPTLSELVDLTQSKNLYGLENKIIGLESMMFLVEAIMEAQPLVMSLVPNEKSSAINDFYVQTVSVVASLKNLCYKNITSQLLNLDNIQNLVTGIKWELKEAPTTESNNYISQIIIEFHRFTGYLDEISSRSGILTPKVKNLLWENTITFAMETLIESYSKIKKCNNYGRNLMIMDLKKLQAGLESLTTIRPIPHIQHVDQYITAYYLPESDLFSLARDSEFTCKQVISIVNVCGHLKKNEKQKLINDLEDLDKQRKLESKSS</sequence>
<evidence type="ECO:0000256" key="4">
    <source>
        <dbReference type="SAM" id="MobiDB-lite"/>
    </source>
</evidence>
<dbReference type="GO" id="GO:0000149">
    <property type="term" value="F:SNARE binding"/>
    <property type="evidence" value="ECO:0007669"/>
    <property type="project" value="TreeGrafter"/>
</dbReference>
<dbReference type="GO" id="GO:0015031">
    <property type="term" value="P:protein transport"/>
    <property type="evidence" value="ECO:0007669"/>
    <property type="project" value="UniProtKB-KW"/>
</dbReference>
<dbReference type="Pfam" id="PF10474">
    <property type="entry name" value="Syndetin_C"/>
    <property type="match status" value="1"/>
</dbReference>
<feature type="domain" description="Syndetin C-terminal" evidence="5">
    <location>
        <begin position="821"/>
        <end position="1054"/>
    </location>
</feature>
<evidence type="ECO:0000313" key="7">
    <source>
        <dbReference type="EMBL" id="KAF2069584.1"/>
    </source>
</evidence>
<keyword evidence="2" id="KW-0653">Protein transport</keyword>
<evidence type="ECO:0000256" key="3">
    <source>
        <dbReference type="ARBA" id="ARBA00023054"/>
    </source>
</evidence>
<dbReference type="GO" id="GO:1990745">
    <property type="term" value="C:EARP complex"/>
    <property type="evidence" value="ECO:0007669"/>
    <property type="project" value="InterPro"/>
</dbReference>
<dbReference type="InterPro" id="IPR019514">
    <property type="entry name" value="Syndetin_C"/>
</dbReference>
<feature type="region of interest" description="Disordered" evidence="4">
    <location>
        <begin position="604"/>
        <end position="639"/>
    </location>
</feature>
<feature type="compositionally biased region" description="Low complexity" evidence="4">
    <location>
        <begin position="17"/>
        <end position="64"/>
    </location>
</feature>
<evidence type="ECO:0000259" key="6">
    <source>
        <dbReference type="Pfam" id="PF10475"/>
    </source>
</evidence>
<dbReference type="InterPro" id="IPR019515">
    <property type="entry name" value="VPS54_N"/>
</dbReference>
<feature type="region of interest" description="Disordered" evidence="4">
    <location>
        <begin position="547"/>
        <end position="566"/>
    </location>
</feature>
<dbReference type="EMBL" id="AJWJ01000636">
    <property type="protein sequence ID" value="KAF2069584.1"/>
    <property type="molecule type" value="Genomic_DNA"/>
</dbReference>
<proteinExistence type="predicted"/>